<feature type="transmembrane region" description="Helical" evidence="8">
    <location>
        <begin position="252"/>
        <end position="272"/>
    </location>
</feature>
<keyword evidence="6 8" id="KW-1133">Transmembrane helix</keyword>
<evidence type="ECO:0000256" key="4">
    <source>
        <dbReference type="ARBA" id="ARBA00006528"/>
    </source>
</evidence>
<feature type="transmembrane region" description="Helical" evidence="8">
    <location>
        <begin position="469"/>
        <end position="490"/>
    </location>
</feature>
<keyword evidence="10" id="KW-1185">Reference proteome</keyword>
<evidence type="ECO:0000256" key="6">
    <source>
        <dbReference type="ARBA" id="ARBA00022989"/>
    </source>
</evidence>
<keyword evidence="7 8" id="KW-0472">Membrane</keyword>
<dbReference type="PANTHER" id="PTHR10361:SF33">
    <property type="entry name" value="SODIUM_METABOLITE COTRANSPORTER BASS3, CHLOROPLASTIC-RELATED"/>
    <property type="match status" value="1"/>
</dbReference>
<organism evidence="9 10">
    <name type="scientific">Colocasia esculenta</name>
    <name type="common">Wild taro</name>
    <name type="synonym">Arum esculentum</name>
    <dbReference type="NCBI Taxonomy" id="4460"/>
    <lineage>
        <taxon>Eukaryota</taxon>
        <taxon>Viridiplantae</taxon>
        <taxon>Streptophyta</taxon>
        <taxon>Embryophyta</taxon>
        <taxon>Tracheophyta</taxon>
        <taxon>Spermatophyta</taxon>
        <taxon>Magnoliopsida</taxon>
        <taxon>Liliopsida</taxon>
        <taxon>Araceae</taxon>
        <taxon>Aroideae</taxon>
        <taxon>Colocasieae</taxon>
        <taxon>Colocasia</taxon>
    </lineage>
</organism>
<accession>A0A843VXG8</accession>
<name>A0A843VXG8_COLES</name>
<dbReference type="EMBL" id="NMUH01002532">
    <property type="protein sequence ID" value="MQM00556.1"/>
    <property type="molecule type" value="Genomic_DNA"/>
</dbReference>
<dbReference type="PANTHER" id="PTHR10361">
    <property type="entry name" value="SODIUM-BILE ACID COTRANSPORTER"/>
    <property type="match status" value="1"/>
</dbReference>
<feature type="transmembrane region" description="Helical" evidence="8">
    <location>
        <begin position="308"/>
        <end position="337"/>
    </location>
</feature>
<evidence type="ECO:0000256" key="5">
    <source>
        <dbReference type="ARBA" id="ARBA00022692"/>
    </source>
</evidence>
<dbReference type="AlphaFoldDB" id="A0A843VXG8"/>
<dbReference type="Pfam" id="PF01758">
    <property type="entry name" value="SBF"/>
    <property type="match status" value="1"/>
</dbReference>
<dbReference type="GO" id="GO:0009941">
    <property type="term" value="C:chloroplast envelope"/>
    <property type="evidence" value="ECO:0007669"/>
    <property type="project" value="UniProtKB-SubCell"/>
</dbReference>
<feature type="transmembrane region" description="Helical" evidence="8">
    <location>
        <begin position="379"/>
        <end position="397"/>
    </location>
</feature>
<dbReference type="InterPro" id="IPR038770">
    <property type="entry name" value="Na+/solute_symporter_sf"/>
</dbReference>
<feature type="transmembrane region" description="Helical" evidence="8">
    <location>
        <begin position="409"/>
        <end position="427"/>
    </location>
</feature>
<sequence length="515" mass="53326">MELGMKAAPASALHSSWNSHSSSFTSPAPDAAVLRPPLGALRLTSFPHPAAPAVPTPPAVGGPNSAAIVAQVRRRKKGEWACSTFPSFPHVGRVGWQRREGRASLLSFGGWEDGGAGKVDVSSSSTSSSSSSGSLSAMLPYVVAATAVAALAQPATFSWCVHESSVPSDAASRSFLLLSYNIGGCAGLVRVKLGGSETMVSHSGILHSSSSVARKPLVSKEYYAPALGGIMLSIGIRLSLDDFALAFRRPLPLSVGFMAQYVLKPLLGLLIARAFGAPSMFYAGFILTCCVAGAQLSSYASYLSKGDVALSILLTSTTTIASAVITPLLTGLLIGSVVPVDPVAMSKSILQVVLIPVTLGLVLNTYAKPLVDVIKPVMPFVAMVCTSLCIGSPLAINRGQILSAEGLRLLFPILSFHAAAFTLGYWLSKLPCLIRQDEGACRTISLCTGMQSSTLAGLLATQFLGGAHAVPAACSVVVMAIMGLCLASFWGSGSRIRDIFGTLFPAPKARSPASS</sequence>
<proteinExistence type="inferred from homology"/>
<comment type="caution">
    <text evidence="9">The sequence shown here is derived from an EMBL/GenBank/DDBJ whole genome shotgun (WGS) entry which is preliminary data.</text>
</comment>
<reference evidence="9" key="1">
    <citation type="submission" date="2017-07" db="EMBL/GenBank/DDBJ databases">
        <title>Taro Niue Genome Assembly and Annotation.</title>
        <authorList>
            <person name="Atibalentja N."/>
            <person name="Keating K."/>
            <person name="Fields C.J."/>
        </authorList>
    </citation>
    <scope>NUCLEOTIDE SEQUENCE</scope>
    <source>
        <strain evidence="9">Niue_2</strain>
        <tissue evidence="9">Leaf</tissue>
    </source>
</reference>
<evidence type="ECO:0000313" key="9">
    <source>
        <dbReference type="EMBL" id="MQM00556.1"/>
    </source>
</evidence>
<feature type="transmembrane region" description="Helical" evidence="8">
    <location>
        <begin position="279"/>
        <end position="302"/>
    </location>
</feature>
<evidence type="ECO:0000256" key="1">
    <source>
        <dbReference type="ARBA" id="ARBA00003198"/>
    </source>
</evidence>
<dbReference type="OrthoDB" id="203097at2759"/>
<evidence type="ECO:0008006" key="11">
    <source>
        <dbReference type="Google" id="ProtNLM"/>
    </source>
</evidence>
<comment type="similarity">
    <text evidence="4">Belongs to the bile acid:sodium symporter (BASS) (TC 2.A.28) family.</text>
</comment>
<comment type="function">
    <text evidence="1">May function as sodium-coupled metabolite transporter across the chloroplast envelope.</text>
</comment>
<keyword evidence="5 8" id="KW-0812">Transmembrane</keyword>
<comment type="subcellular location">
    <subcellularLocation>
        <location evidence="3">Membrane</location>
        <topology evidence="3">Multi-pass membrane protein</topology>
    </subcellularLocation>
    <subcellularLocation>
        <location evidence="2">Plastid</location>
        <location evidence="2">Chloroplast envelope</location>
    </subcellularLocation>
</comment>
<evidence type="ECO:0000313" key="10">
    <source>
        <dbReference type="Proteomes" id="UP000652761"/>
    </source>
</evidence>
<evidence type="ECO:0000256" key="8">
    <source>
        <dbReference type="SAM" id="Phobius"/>
    </source>
</evidence>
<dbReference type="InterPro" id="IPR004710">
    <property type="entry name" value="Bilac:Na_transpt"/>
</dbReference>
<dbReference type="Gene3D" id="1.20.1530.20">
    <property type="match status" value="1"/>
</dbReference>
<dbReference type="InterPro" id="IPR002657">
    <property type="entry name" value="BilAc:Na_symport/Acr3"/>
</dbReference>
<feature type="transmembrane region" description="Helical" evidence="8">
    <location>
        <begin position="349"/>
        <end position="367"/>
    </location>
</feature>
<evidence type="ECO:0000256" key="7">
    <source>
        <dbReference type="ARBA" id="ARBA00023136"/>
    </source>
</evidence>
<dbReference type="Proteomes" id="UP000652761">
    <property type="component" value="Unassembled WGS sequence"/>
</dbReference>
<gene>
    <name evidence="9" type="ORF">Taro_033292</name>
</gene>
<dbReference type="GO" id="GO:0016020">
    <property type="term" value="C:membrane"/>
    <property type="evidence" value="ECO:0007669"/>
    <property type="project" value="UniProtKB-SubCell"/>
</dbReference>
<evidence type="ECO:0000256" key="2">
    <source>
        <dbReference type="ARBA" id="ARBA00004119"/>
    </source>
</evidence>
<evidence type="ECO:0000256" key="3">
    <source>
        <dbReference type="ARBA" id="ARBA00004141"/>
    </source>
</evidence>
<protein>
    <recommendedName>
        <fullName evidence="11">Sodium/metabolite cotransporter BASS3, chloroplastic</fullName>
    </recommendedName>
</protein>